<accession>A0A8S5R234</accession>
<reference evidence="1" key="1">
    <citation type="journal article" date="2021" name="Proc. Natl. Acad. Sci. U.S.A.">
        <title>A Catalog of Tens of Thousands of Viruses from Human Metagenomes Reveals Hidden Associations with Chronic Diseases.</title>
        <authorList>
            <person name="Tisza M.J."/>
            <person name="Buck C.B."/>
        </authorList>
    </citation>
    <scope>NUCLEOTIDE SEQUENCE</scope>
    <source>
        <strain evidence="1">CtWWc42</strain>
    </source>
</reference>
<evidence type="ECO:0000313" key="1">
    <source>
        <dbReference type="EMBL" id="DAE25210.1"/>
    </source>
</evidence>
<dbReference type="EMBL" id="BK015795">
    <property type="protein sequence ID" value="DAE25210.1"/>
    <property type="molecule type" value="Genomic_DNA"/>
</dbReference>
<sequence length="29" mass="3367">MGSFEPLLHENMVTEFTEKIGGILHYYIP</sequence>
<name>A0A8S5R234_9CAUD</name>
<protein>
    <submittedName>
        <fullName evidence="1">Uncharacterized protein</fullName>
    </submittedName>
</protein>
<organism evidence="1">
    <name type="scientific">Siphoviridae sp. ctWWc42</name>
    <dbReference type="NCBI Taxonomy" id="2826361"/>
    <lineage>
        <taxon>Viruses</taxon>
        <taxon>Duplodnaviria</taxon>
        <taxon>Heunggongvirae</taxon>
        <taxon>Uroviricota</taxon>
        <taxon>Caudoviricetes</taxon>
    </lineage>
</organism>
<proteinExistence type="predicted"/>